<dbReference type="PANTHER" id="PTHR34693:SF2">
    <property type="entry name" value="DUF3602 DOMAIN-CONTAINING PROTEIN"/>
    <property type="match status" value="1"/>
</dbReference>
<sequence length="141" mass="14353">MALVVSSPAPSTTSYVRCGRGGAGNTFHGALVSSPPSTTKTVSSALPVRFFSGIGGAGNALVVAERPLRASVLRDVVLLAEARDRAPVGYCGRGGAGNVYRRTDASLSLSSSSSLASSSVRSDASSTARLWHRVSGSLGRE</sequence>
<comment type="caution">
    <text evidence="1">The sequence shown here is derived from an EMBL/GenBank/DDBJ whole genome shotgun (WGS) entry which is preliminary data.</text>
</comment>
<dbReference type="EMBL" id="SBHS01000036">
    <property type="protein sequence ID" value="TWU71848.1"/>
    <property type="molecule type" value="Genomic_DNA"/>
</dbReference>
<name>A0A5C6G5Q3_METRR</name>
<dbReference type="InterPro" id="IPR053203">
    <property type="entry name" value="Cisplatin_resist-associated"/>
</dbReference>
<evidence type="ECO:0000313" key="1">
    <source>
        <dbReference type="EMBL" id="TWU71848.1"/>
    </source>
</evidence>
<reference evidence="2" key="1">
    <citation type="submission" date="2018-12" db="EMBL/GenBank/DDBJ databases">
        <title>The complete genome of Metarhizium rileyi, a key fungal pathogen of Lepidoptera.</title>
        <authorList>
            <person name="Binneck E."/>
            <person name="Lastra C.C.L."/>
            <person name="Sosa-Gomez D.R."/>
        </authorList>
    </citation>
    <scope>NUCLEOTIDE SEQUENCE [LARGE SCALE GENOMIC DNA]</scope>
    <source>
        <strain evidence="2">Cep018-CH2</strain>
    </source>
</reference>
<dbReference type="Pfam" id="PF12223">
    <property type="entry name" value="DUF3602"/>
    <property type="match status" value="1"/>
</dbReference>
<dbReference type="InterPro" id="IPR022024">
    <property type="entry name" value="DUF3602"/>
</dbReference>
<dbReference type="PANTHER" id="PTHR34693">
    <property type="entry name" value="PROTEIN PAR32"/>
    <property type="match status" value="1"/>
</dbReference>
<gene>
    <name evidence="1" type="ORF">ED733_002888</name>
</gene>
<organism evidence="1 2">
    <name type="scientific">Metarhizium rileyi (strain RCEF 4871)</name>
    <name type="common">Nomuraea rileyi</name>
    <dbReference type="NCBI Taxonomy" id="1649241"/>
    <lineage>
        <taxon>Eukaryota</taxon>
        <taxon>Fungi</taxon>
        <taxon>Dikarya</taxon>
        <taxon>Ascomycota</taxon>
        <taxon>Pezizomycotina</taxon>
        <taxon>Sordariomycetes</taxon>
        <taxon>Hypocreomycetidae</taxon>
        <taxon>Hypocreales</taxon>
        <taxon>Clavicipitaceae</taxon>
        <taxon>Metarhizium</taxon>
    </lineage>
</organism>
<dbReference type="AlphaFoldDB" id="A0A5C6G5Q3"/>
<evidence type="ECO:0000313" key="2">
    <source>
        <dbReference type="Proteomes" id="UP000317257"/>
    </source>
</evidence>
<protein>
    <submittedName>
        <fullName evidence="1">Uncharacterized protein</fullName>
    </submittedName>
</protein>
<proteinExistence type="predicted"/>
<dbReference type="Proteomes" id="UP000317257">
    <property type="component" value="Unassembled WGS sequence"/>
</dbReference>
<accession>A0A5C6G5Q3</accession>